<sequence length="70" mass="8235">MTFWCQLFIIPSKVMRKVQSICRNFLWMATANYSKVPLVNWDEVCLPKTYGGLGLRNMTLWNRAFMPGEM</sequence>
<proteinExistence type="predicted"/>
<reference evidence="1 2" key="1">
    <citation type="submission" date="2018-04" db="EMBL/GenBank/DDBJ databases">
        <authorList>
            <person name="Vogel A."/>
        </authorList>
    </citation>
    <scope>NUCLEOTIDE SEQUENCE [LARGE SCALE GENOMIC DNA]</scope>
</reference>
<evidence type="ECO:0008006" key="3">
    <source>
        <dbReference type="Google" id="ProtNLM"/>
    </source>
</evidence>
<gene>
    <name evidence="1" type="ORF">CCAM_LOCUS28529</name>
</gene>
<keyword evidence="2" id="KW-1185">Reference proteome</keyword>
<evidence type="ECO:0000313" key="1">
    <source>
        <dbReference type="EMBL" id="VFQ86753.1"/>
    </source>
</evidence>
<dbReference type="OrthoDB" id="1227408at2759"/>
<dbReference type="Proteomes" id="UP000595140">
    <property type="component" value="Unassembled WGS sequence"/>
</dbReference>
<dbReference type="PANTHER" id="PTHR33116:SF84">
    <property type="entry name" value="RNA-DIRECTED DNA POLYMERASE"/>
    <property type="match status" value="1"/>
</dbReference>
<dbReference type="AlphaFoldDB" id="A0A484MCS2"/>
<protein>
    <recommendedName>
        <fullName evidence="3">Reverse transcriptase zinc-binding domain-containing protein</fullName>
    </recommendedName>
</protein>
<name>A0A484MCS2_9ASTE</name>
<accession>A0A484MCS2</accession>
<organism evidence="1 2">
    <name type="scientific">Cuscuta campestris</name>
    <dbReference type="NCBI Taxonomy" id="132261"/>
    <lineage>
        <taxon>Eukaryota</taxon>
        <taxon>Viridiplantae</taxon>
        <taxon>Streptophyta</taxon>
        <taxon>Embryophyta</taxon>
        <taxon>Tracheophyta</taxon>
        <taxon>Spermatophyta</taxon>
        <taxon>Magnoliopsida</taxon>
        <taxon>eudicotyledons</taxon>
        <taxon>Gunneridae</taxon>
        <taxon>Pentapetalae</taxon>
        <taxon>asterids</taxon>
        <taxon>lamiids</taxon>
        <taxon>Solanales</taxon>
        <taxon>Convolvulaceae</taxon>
        <taxon>Cuscuteae</taxon>
        <taxon>Cuscuta</taxon>
        <taxon>Cuscuta subgen. Grammica</taxon>
        <taxon>Cuscuta sect. Cleistogrammica</taxon>
    </lineage>
</organism>
<dbReference type="PANTHER" id="PTHR33116">
    <property type="entry name" value="REVERSE TRANSCRIPTASE ZINC-BINDING DOMAIN-CONTAINING PROTEIN-RELATED-RELATED"/>
    <property type="match status" value="1"/>
</dbReference>
<dbReference type="EMBL" id="OOIL02003256">
    <property type="protein sequence ID" value="VFQ86753.1"/>
    <property type="molecule type" value="Genomic_DNA"/>
</dbReference>
<evidence type="ECO:0000313" key="2">
    <source>
        <dbReference type="Proteomes" id="UP000595140"/>
    </source>
</evidence>